<accession>A0A841ZQE2</accession>
<dbReference type="EMBL" id="JAARRM010000002">
    <property type="protein sequence ID" value="MBC1521405.1"/>
    <property type="molecule type" value="Genomic_DNA"/>
</dbReference>
<organism evidence="1 2">
    <name type="scientific">Listeria aquatica</name>
    <dbReference type="NCBI Taxonomy" id="1494960"/>
    <lineage>
        <taxon>Bacteria</taxon>
        <taxon>Bacillati</taxon>
        <taxon>Bacillota</taxon>
        <taxon>Bacilli</taxon>
        <taxon>Bacillales</taxon>
        <taxon>Listeriaceae</taxon>
        <taxon>Listeria</taxon>
    </lineage>
</organism>
<comment type="caution">
    <text evidence="1">The sequence shown here is derived from an EMBL/GenBank/DDBJ whole genome shotgun (WGS) entry which is preliminary data.</text>
</comment>
<sequence length="120" mass="13689">MSFRFPPIPDVFLNTKVAFKAIEKNDFGNDVVKSEHSSKFRVESDKQLIKSEEGLMWKHTICLFCNDLDFAVNTGDNATFQLTKWKQVSGKVVDVGILENPDGSIHHYEIMLGEVMEHDL</sequence>
<gene>
    <name evidence="1" type="ORF">HB912_07075</name>
</gene>
<dbReference type="Proteomes" id="UP000559885">
    <property type="component" value="Unassembled WGS sequence"/>
</dbReference>
<proteinExistence type="predicted"/>
<dbReference type="RefSeq" id="WP_185373300.1">
    <property type="nucleotide sequence ID" value="NZ_JAARRM010000002.1"/>
</dbReference>
<evidence type="ECO:0000313" key="1">
    <source>
        <dbReference type="EMBL" id="MBC1521405.1"/>
    </source>
</evidence>
<name>A0A841ZQE2_9LIST</name>
<evidence type="ECO:0000313" key="2">
    <source>
        <dbReference type="Proteomes" id="UP000559885"/>
    </source>
</evidence>
<reference evidence="1 2" key="1">
    <citation type="submission" date="2020-03" db="EMBL/GenBank/DDBJ databases">
        <title>Soil Listeria distribution.</title>
        <authorList>
            <person name="Liao J."/>
            <person name="Wiedmann M."/>
        </authorList>
    </citation>
    <scope>NUCLEOTIDE SEQUENCE [LARGE SCALE GENOMIC DNA]</scope>
    <source>
        <strain evidence="1 2">FSL L7-1507</strain>
    </source>
</reference>
<protein>
    <submittedName>
        <fullName evidence="1">Uncharacterized protein</fullName>
    </submittedName>
</protein>
<dbReference type="AlphaFoldDB" id="A0A841ZQE2"/>